<evidence type="ECO:0000256" key="6">
    <source>
        <dbReference type="ARBA" id="ARBA00022884"/>
    </source>
</evidence>
<comment type="caution">
    <text evidence="12">The sequence shown here is derived from an EMBL/GenBank/DDBJ whole genome shotgun (WGS) entry which is preliminary data.</text>
</comment>
<dbReference type="Pfam" id="PF20259">
    <property type="entry name" value="tRNA_Me_trans_M"/>
    <property type="match status" value="1"/>
</dbReference>
<feature type="binding site" evidence="9">
    <location>
        <begin position="13"/>
        <end position="20"/>
    </location>
    <ligand>
        <name>ATP</name>
        <dbReference type="ChEBI" id="CHEBI:30616"/>
    </ligand>
</feature>
<feature type="domain" description="tRNA-specific 2-thiouridylase MnmA-like C-terminal" evidence="10">
    <location>
        <begin position="288"/>
        <end position="360"/>
    </location>
</feature>
<comment type="function">
    <text evidence="9">Catalyzes the 2-thiolation of uridine at the wobble position (U34) of tRNA, leading to the formation of s(2)U34.</text>
</comment>
<keyword evidence="1 9" id="KW-0820">tRNA-binding</keyword>
<feature type="region of interest" description="Interaction with tRNA" evidence="9">
    <location>
        <begin position="151"/>
        <end position="153"/>
    </location>
</feature>
<dbReference type="GO" id="GO:0005737">
    <property type="term" value="C:cytoplasm"/>
    <property type="evidence" value="ECO:0007669"/>
    <property type="project" value="UniProtKB-SubCell"/>
</dbReference>
<evidence type="ECO:0000256" key="1">
    <source>
        <dbReference type="ARBA" id="ARBA00022555"/>
    </source>
</evidence>
<dbReference type="HAMAP" id="MF_00144">
    <property type="entry name" value="tRNA_thiouridyl_MnmA"/>
    <property type="match status" value="1"/>
</dbReference>
<keyword evidence="2 9" id="KW-0808">Transferase</keyword>
<feature type="active site" description="Nucleophile" evidence="9">
    <location>
        <position position="105"/>
    </location>
</feature>
<dbReference type="NCBIfam" id="TIGR00420">
    <property type="entry name" value="trmU"/>
    <property type="match status" value="1"/>
</dbReference>
<dbReference type="NCBIfam" id="NF001138">
    <property type="entry name" value="PRK00143.1"/>
    <property type="match status" value="1"/>
</dbReference>
<evidence type="ECO:0000256" key="8">
    <source>
        <dbReference type="ARBA" id="ARBA00051542"/>
    </source>
</evidence>
<evidence type="ECO:0000259" key="10">
    <source>
        <dbReference type="Pfam" id="PF20258"/>
    </source>
</evidence>
<dbReference type="InterPro" id="IPR014729">
    <property type="entry name" value="Rossmann-like_a/b/a_fold"/>
</dbReference>
<dbReference type="GO" id="GO:0005524">
    <property type="term" value="F:ATP binding"/>
    <property type="evidence" value="ECO:0007669"/>
    <property type="project" value="UniProtKB-KW"/>
</dbReference>
<dbReference type="PANTHER" id="PTHR11933:SF5">
    <property type="entry name" value="MITOCHONDRIAL TRNA-SPECIFIC 2-THIOURIDYLASE 1"/>
    <property type="match status" value="1"/>
</dbReference>
<dbReference type="AlphaFoldDB" id="A0A6B2LYQ5"/>
<evidence type="ECO:0000313" key="13">
    <source>
        <dbReference type="Proteomes" id="UP000478417"/>
    </source>
</evidence>
<comment type="subcellular location">
    <subcellularLocation>
        <location evidence="9">Cytoplasm</location>
    </subcellularLocation>
</comment>
<dbReference type="RefSeq" id="WP_163961650.1">
    <property type="nucleotide sequence ID" value="NZ_JAAGNX010000001.1"/>
</dbReference>
<keyword evidence="4 9" id="KW-0547">Nucleotide-binding</keyword>
<evidence type="ECO:0000259" key="11">
    <source>
        <dbReference type="Pfam" id="PF20259"/>
    </source>
</evidence>
<comment type="catalytic activity">
    <reaction evidence="8 9">
        <text>S-sulfanyl-L-cysteinyl-[protein] + uridine(34) in tRNA + AH2 + ATP = 2-thiouridine(34) in tRNA + L-cysteinyl-[protein] + A + AMP + diphosphate + H(+)</text>
        <dbReference type="Rhea" id="RHEA:47032"/>
        <dbReference type="Rhea" id="RHEA-COMP:10131"/>
        <dbReference type="Rhea" id="RHEA-COMP:11726"/>
        <dbReference type="Rhea" id="RHEA-COMP:11727"/>
        <dbReference type="Rhea" id="RHEA-COMP:11728"/>
        <dbReference type="ChEBI" id="CHEBI:13193"/>
        <dbReference type="ChEBI" id="CHEBI:15378"/>
        <dbReference type="ChEBI" id="CHEBI:17499"/>
        <dbReference type="ChEBI" id="CHEBI:29950"/>
        <dbReference type="ChEBI" id="CHEBI:30616"/>
        <dbReference type="ChEBI" id="CHEBI:33019"/>
        <dbReference type="ChEBI" id="CHEBI:61963"/>
        <dbReference type="ChEBI" id="CHEBI:65315"/>
        <dbReference type="ChEBI" id="CHEBI:87170"/>
        <dbReference type="ChEBI" id="CHEBI:456215"/>
        <dbReference type="EC" id="2.8.1.13"/>
    </reaction>
</comment>
<dbReference type="FunFam" id="2.30.30.280:FF:000001">
    <property type="entry name" value="tRNA-specific 2-thiouridylase MnmA"/>
    <property type="match status" value="1"/>
</dbReference>
<proteinExistence type="inferred from homology"/>
<evidence type="ECO:0000256" key="3">
    <source>
        <dbReference type="ARBA" id="ARBA00022694"/>
    </source>
</evidence>
<dbReference type="GO" id="GO:0002143">
    <property type="term" value="P:tRNA wobble position uridine thiolation"/>
    <property type="evidence" value="ECO:0007669"/>
    <property type="project" value="TreeGrafter"/>
</dbReference>
<evidence type="ECO:0000256" key="7">
    <source>
        <dbReference type="ARBA" id="ARBA00023157"/>
    </source>
</evidence>
<feature type="region of interest" description="Interaction with target base in tRNA" evidence="9">
    <location>
        <begin position="100"/>
        <end position="102"/>
    </location>
</feature>
<evidence type="ECO:0000313" key="12">
    <source>
        <dbReference type="EMBL" id="NDV61064.1"/>
    </source>
</evidence>
<keyword evidence="13" id="KW-1185">Reference proteome</keyword>
<sequence length="362" mass="40433">MSNPSSKPRLLVALSGGVDSAVAAWKAIEDGYEVEAAYMKNWINEEEVFGNCPWMQDIEDGRAVADHLGIPFRVLNFMEAYRERIVAYLVDGYAKGLTPNPDVMCNREMKFGVLLDWALDNGFDAVATGHYCRRKMGPDGPQLHEGVDENKDQSYFLCMIRPDQLEQARFPVGEFKKPELRELAKKIGLPNAEKKDSQGICFIGEVKINDFLEKFIPEKPGAIVNLEGKVLGEHKGLHRYTIGQRRGIGIPSNTDNEFFVVASKNTKTNELVVAFESERPDAMWHASVTLHQISWLTPQPLTEKCRIEAKVRYRDPRVHATFEPNGTGGGIVTFDEPQRALAAGQVCALYDGERVLGGGVYL</sequence>
<keyword evidence="3 9" id="KW-0819">tRNA processing</keyword>
<evidence type="ECO:0000256" key="2">
    <source>
        <dbReference type="ARBA" id="ARBA00022679"/>
    </source>
</evidence>
<dbReference type="Pfam" id="PF20258">
    <property type="entry name" value="tRNA_Me_trans_C"/>
    <property type="match status" value="1"/>
</dbReference>
<dbReference type="Proteomes" id="UP000478417">
    <property type="component" value="Unassembled WGS sequence"/>
</dbReference>
<keyword evidence="7" id="KW-1015">Disulfide bond</keyword>
<dbReference type="InterPro" id="IPR046884">
    <property type="entry name" value="MnmA-like_central"/>
</dbReference>
<dbReference type="Gene3D" id="3.40.50.620">
    <property type="entry name" value="HUPs"/>
    <property type="match status" value="1"/>
</dbReference>
<name>A0A6B2LYQ5_9BACT</name>
<dbReference type="CDD" id="cd01998">
    <property type="entry name" value="MnmA_TRMU-like"/>
    <property type="match status" value="1"/>
</dbReference>
<dbReference type="EC" id="2.8.1.13" evidence="9"/>
<dbReference type="GO" id="GO:0000049">
    <property type="term" value="F:tRNA binding"/>
    <property type="evidence" value="ECO:0007669"/>
    <property type="project" value="UniProtKB-KW"/>
</dbReference>
<dbReference type="Gene3D" id="2.40.30.10">
    <property type="entry name" value="Translation factors"/>
    <property type="match status" value="1"/>
</dbReference>
<feature type="site" description="Interaction with tRNA" evidence="9">
    <location>
        <position position="130"/>
    </location>
</feature>
<feature type="binding site" evidence="9">
    <location>
        <position position="129"/>
    </location>
    <ligand>
        <name>ATP</name>
        <dbReference type="ChEBI" id="CHEBI:30616"/>
    </ligand>
</feature>
<feature type="site" description="Interaction with tRNA" evidence="9">
    <location>
        <position position="345"/>
    </location>
</feature>
<feature type="domain" description="tRNA-specific 2-thiouridylase MnmA-like central" evidence="11">
    <location>
        <begin position="209"/>
        <end position="274"/>
    </location>
</feature>
<dbReference type="EMBL" id="JAAGNX010000001">
    <property type="protein sequence ID" value="NDV61064.1"/>
    <property type="molecule type" value="Genomic_DNA"/>
</dbReference>
<comment type="caution">
    <text evidence="9">Lacks conserved residue(s) required for the propagation of feature annotation.</text>
</comment>
<feature type="active site" description="Cysteine persulfide intermediate" evidence="9">
    <location>
        <position position="201"/>
    </location>
</feature>
<dbReference type="SUPFAM" id="SSF52402">
    <property type="entry name" value="Adenine nucleotide alpha hydrolases-like"/>
    <property type="match status" value="1"/>
</dbReference>
<feature type="binding site" evidence="9">
    <location>
        <position position="39"/>
    </location>
    <ligand>
        <name>ATP</name>
        <dbReference type="ChEBI" id="CHEBI:30616"/>
    </ligand>
</feature>
<dbReference type="InterPro" id="IPR023382">
    <property type="entry name" value="MnmA-like_central_sf"/>
</dbReference>
<evidence type="ECO:0000256" key="9">
    <source>
        <dbReference type="HAMAP-Rule" id="MF_00144"/>
    </source>
</evidence>
<comment type="similarity">
    <text evidence="9">Belongs to the MnmA/TRMU family.</text>
</comment>
<keyword evidence="6 9" id="KW-0694">RNA-binding</keyword>
<keyword evidence="5 9" id="KW-0067">ATP-binding</keyword>
<reference evidence="12 13" key="1">
    <citation type="submission" date="2020-02" db="EMBL/GenBank/DDBJ databases">
        <title>Albibacoteraceae fam. nov., the first described family within the subdivision 4 Verrucomicrobia.</title>
        <authorList>
            <person name="Xi F."/>
        </authorList>
    </citation>
    <scope>NUCLEOTIDE SEQUENCE [LARGE SCALE GENOMIC DNA]</scope>
    <source>
        <strain evidence="12 13">CK1056</strain>
    </source>
</reference>
<accession>A0A6B2LYQ5</accession>
<keyword evidence="9" id="KW-0963">Cytoplasm</keyword>
<feature type="region of interest" description="Interaction with tRNA" evidence="9">
    <location>
        <begin position="312"/>
        <end position="313"/>
    </location>
</feature>
<dbReference type="GO" id="GO:0103016">
    <property type="term" value="F:tRNA-uridine 2-sulfurtransferase activity"/>
    <property type="evidence" value="ECO:0007669"/>
    <property type="project" value="UniProtKB-EC"/>
</dbReference>
<evidence type="ECO:0000256" key="5">
    <source>
        <dbReference type="ARBA" id="ARBA00022840"/>
    </source>
</evidence>
<gene>
    <name evidence="9 12" type="primary">mnmA</name>
    <name evidence="12" type="ORF">G0Q06_01225</name>
</gene>
<dbReference type="InterPro" id="IPR004506">
    <property type="entry name" value="MnmA-like"/>
</dbReference>
<evidence type="ECO:0000256" key="4">
    <source>
        <dbReference type="ARBA" id="ARBA00022741"/>
    </source>
</evidence>
<protein>
    <recommendedName>
        <fullName evidence="9">tRNA-specific 2-thiouridylase MnmA</fullName>
        <ecNumber evidence="9">2.8.1.13</ecNumber>
    </recommendedName>
</protein>
<dbReference type="InterPro" id="IPR046885">
    <property type="entry name" value="MnmA-like_C"/>
</dbReference>
<dbReference type="Gene3D" id="2.30.30.280">
    <property type="entry name" value="Adenine nucleotide alpha hydrolases-like domains"/>
    <property type="match status" value="1"/>
</dbReference>
<organism evidence="12 13">
    <name type="scientific">Oceanipulchritudo coccoides</name>
    <dbReference type="NCBI Taxonomy" id="2706888"/>
    <lineage>
        <taxon>Bacteria</taxon>
        <taxon>Pseudomonadati</taxon>
        <taxon>Verrucomicrobiota</taxon>
        <taxon>Opitutia</taxon>
        <taxon>Puniceicoccales</taxon>
        <taxon>Oceanipulchritudinaceae</taxon>
        <taxon>Oceanipulchritudo</taxon>
    </lineage>
</organism>
<dbReference type="Pfam" id="PF03054">
    <property type="entry name" value="tRNA_Me_trans"/>
    <property type="match status" value="1"/>
</dbReference>
<dbReference type="PANTHER" id="PTHR11933">
    <property type="entry name" value="TRNA 5-METHYLAMINOMETHYL-2-THIOURIDYLATE -METHYLTRANSFERASE"/>
    <property type="match status" value="1"/>
</dbReference>